<gene>
    <name evidence="2" type="ORF">EVAR_16225_1</name>
</gene>
<feature type="region of interest" description="Disordered" evidence="1">
    <location>
        <begin position="1"/>
        <end position="33"/>
    </location>
</feature>
<sequence length="109" mass="12201">MSHRSASLPVLTVGEGSGGRQPQGGRPSAPANHDDICTHIDKLSINVSSYKKFQIYKSLEQKRSRVGPIPNWRSQCGTTSHWAEVVLMKVPSCLQPRYQYDPKPHVFEI</sequence>
<name>A0A4C1U5X6_EUMVA</name>
<protein>
    <submittedName>
        <fullName evidence="2">Uncharacterized protein</fullName>
    </submittedName>
</protein>
<reference evidence="2 3" key="1">
    <citation type="journal article" date="2019" name="Commun. Biol.">
        <title>The bagworm genome reveals a unique fibroin gene that provides high tensile strength.</title>
        <authorList>
            <person name="Kono N."/>
            <person name="Nakamura H."/>
            <person name="Ohtoshi R."/>
            <person name="Tomita M."/>
            <person name="Numata K."/>
            <person name="Arakawa K."/>
        </authorList>
    </citation>
    <scope>NUCLEOTIDE SEQUENCE [LARGE SCALE GENOMIC DNA]</scope>
</reference>
<dbReference type="AlphaFoldDB" id="A0A4C1U5X6"/>
<dbReference type="EMBL" id="BGZK01000131">
    <property type="protein sequence ID" value="GBP21678.1"/>
    <property type="molecule type" value="Genomic_DNA"/>
</dbReference>
<accession>A0A4C1U5X6</accession>
<evidence type="ECO:0000256" key="1">
    <source>
        <dbReference type="SAM" id="MobiDB-lite"/>
    </source>
</evidence>
<keyword evidence="3" id="KW-1185">Reference proteome</keyword>
<evidence type="ECO:0000313" key="3">
    <source>
        <dbReference type="Proteomes" id="UP000299102"/>
    </source>
</evidence>
<proteinExistence type="predicted"/>
<dbReference type="Proteomes" id="UP000299102">
    <property type="component" value="Unassembled WGS sequence"/>
</dbReference>
<evidence type="ECO:0000313" key="2">
    <source>
        <dbReference type="EMBL" id="GBP21678.1"/>
    </source>
</evidence>
<comment type="caution">
    <text evidence="2">The sequence shown here is derived from an EMBL/GenBank/DDBJ whole genome shotgun (WGS) entry which is preliminary data.</text>
</comment>
<organism evidence="2 3">
    <name type="scientific">Eumeta variegata</name>
    <name type="common">Bagworm moth</name>
    <name type="synonym">Eumeta japonica</name>
    <dbReference type="NCBI Taxonomy" id="151549"/>
    <lineage>
        <taxon>Eukaryota</taxon>
        <taxon>Metazoa</taxon>
        <taxon>Ecdysozoa</taxon>
        <taxon>Arthropoda</taxon>
        <taxon>Hexapoda</taxon>
        <taxon>Insecta</taxon>
        <taxon>Pterygota</taxon>
        <taxon>Neoptera</taxon>
        <taxon>Endopterygota</taxon>
        <taxon>Lepidoptera</taxon>
        <taxon>Glossata</taxon>
        <taxon>Ditrysia</taxon>
        <taxon>Tineoidea</taxon>
        <taxon>Psychidae</taxon>
        <taxon>Oiketicinae</taxon>
        <taxon>Eumeta</taxon>
    </lineage>
</organism>